<evidence type="ECO:0000256" key="5">
    <source>
        <dbReference type="ARBA" id="ARBA00013433"/>
    </source>
</evidence>
<dbReference type="Pfam" id="PF01832">
    <property type="entry name" value="Glucosaminidase"/>
    <property type="match status" value="1"/>
</dbReference>
<dbReference type="SMART" id="SM00047">
    <property type="entry name" value="LYZ2"/>
    <property type="match status" value="1"/>
</dbReference>
<protein>
    <recommendedName>
        <fullName evidence="5">Peptidoglycan hydrolase FlgJ</fullName>
    </recommendedName>
    <alternativeName>
        <fullName evidence="11">Muramidase FlgJ</fullName>
    </alternativeName>
</protein>
<keyword evidence="14" id="KW-0969">Cilium</keyword>
<evidence type="ECO:0000256" key="1">
    <source>
        <dbReference type="ARBA" id="ARBA00002954"/>
    </source>
</evidence>
<dbReference type="GO" id="GO:0016798">
    <property type="term" value="F:hydrolase activity, acting on glycosyl bonds"/>
    <property type="evidence" value="ECO:0007669"/>
    <property type="project" value="UniProtKB-KW"/>
</dbReference>
<evidence type="ECO:0000256" key="11">
    <source>
        <dbReference type="ARBA" id="ARBA00030835"/>
    </source>
</evidence>
<dbReference type="PANTHER" id="PTHR33308">
    <property type="entry name" value="PEPTIDOGLYCAN HYDROLASE FLGJ"/>
    <property type="match status" value="1"/>
</dbReference>
<dbReference type="STRING" id="488533.SAMN04487960_109138"/>
<evidence type="ECO:0000256" key="2">
    <source>
        <dbReference type="ARBA" id="ARBA00004418"/>
    </source>
</evidence>
<dbReference type="InterPro" id="IPR002901">
    <property type="entry name" value="MGlyc_endo_b_GlcNAc-like_dom"/>
</dbReference>
<dbReference type="Proteomes" id="UP000199675">
    <property type="component" value="Unassembled WGS sequence"/>
</dbReference>
<keyword evidence="15" id="KW-1185">Reference proteome</keyword>
<dbReference type="InterPro" id="IPR013377">
    <property type="entry name" value="FlgJ"/>
</dbReference>
<evidence type="ECO:0000256" key="10">
    <source>
        <dbReference type="ARBA" id="ARBA00023316"/>
    </source>
</evidence>
<evidence type="ECO:0000313" key="15">
    <source>
        <dbReference type="Proteomes" id="UP000199675"/>
    </source>
</evidence>
<evidence type="ECO:0000313" key="14">
    <source>
        <dbReference type="EMBL" id="SDX44679.1"/>
    </source>
</evidence>
<dbReference type="OrthoDB" id="289937at2"/>
<dbReference type="GO" id="GO:0004040">
    <property type="term" value="F:amidase activity"/>
    <property type="evidence" value="ECO:0007669"/>
    <property type="project" value="InterPro"/>
</dbReference>
<comment type="similarity">
    <text evidence="3">In the N-terminal section; belongs to the FlgJ family.</text>
</comment>
<dbReference type="GO" id="GO:0044780">
    <property type="term" value="P:bacterial-type flagellum assembly"/>
    <property type="evidence" value="ECO:0007669"/>
    <property type="project" value="InterPro"/>
</dbReference>
<keyword evidence="9" id="KW-0326">Glycosidase</keyword>
<comment type="subcellular location">
    <subcellularLocation>
        <location evidence="2">Periplasm</location>
    </subcellularLocation>
</comment>
<keyword evidence="14" id="KW-0966">Cell projection</keyword>
<evidence type="ECO:0000256" key="6">
    <source>
        <dbReference type="ARBA" id="ARBA00022764"/>
    </source>
</evidence>
<evidence type="ECO:0000256" key="4">
    <source>
        <dbReference type="ARBA" id="ARBA00007974"/>
    </source>
</evidence>
<dbReference type="PANTHER" id="PTHR33308:SF9">
    <property type="entry name" value="PEPTIDOGLYCAN HYDROLASE FLGJ"/>
    <property type="match status" value="1"/>
</dbReference>
<dbReference type="InterPro" id="IPR051056">
    <property type="entry name" value="Glycosyl_Hydrolase_73"/>
</dbReference>
<comment type="similarity">
    <text evidence="4">In the C-terminal section; belongs to the glycosyl hydrolase 73 family.</text>
</comment>
<evidence type="ECO:0000256" key="3">
    <source>
        <dbReference type="ARBA" id="ARBA00006880"/>
    </source>
</evidence>
<dbReference type="InterPro" id="IPR019301">
    <property type="entry name" value="Flagellar_prot_FlgJ_N"/>
</dbReference>
<keyword evidence="10" id="KW-0961">Cell wall biogenesis/degradation</keyword>
<dbReference type="EMBL" id="FNNE01000009">
    <property type="protein sequence ID" value="SDX44679.1"/>
    <property type="molecule type" value="Genomic_DNA"/>
</dbReference>
<accession>A0A1H3BU15</accession>
<reference evidence="14 15" key="1">
    <citation type="submission" date="2016-10" db="EMBL/GenBank/DDBJ databases">
        <authorList>
            <person name="de Groot N.N."/>
        </authorList>
    </citation>
    <scope>NUCLEOTIDE SEQUENCE [LARGE SCALE GENOMIC DNA]</scope>
    <source>
        <strain evidence="14 15">CGMCC 1.7059</strain>
    </source>
</reference>
<dbReference type="AlphaFoldDB" id="A0A1H3BU15"/>
<keyword evidence="8" id="KW-0378">Hydrolase</keyword>
<dbReference type="GO" id="GO:0042597">
    <property type="term" value="C:periplasmic space"/>
    <property type="evidence" value="ECO:0007669"/>
    <property type="project" value="UniProtKB-SubCell"/>
</dbReference>
<evidence type="ECO:0000256" key="9">
    <source>
        <dbReference type="ARBA" id="ARBA00023295"/>
    </source>
</evidence>
<dbReference type="RefSeq" id="WP_091816164.1">
    <property type="nucleotide sequence ID" value="NZ_FNNE01000009.1"/>
</dbReference>
<proteinExistence type="inferred from homology"/>
<comment type="function">
    <text evidence="1">Flagellum-specific muramidase which hydrolyzes the peptidoglycan layer to assemble the rod structure in the periplasmic space.</text>
</comment>
<gene>
    <name evidence="14" type="ORF">SAMN04487960_109138</name>
</gene>
<evidence type="ECO:0000256" key="7">
    <source>
        <dbReference type="ARBA" id="ARBA00022795"/>
    </source>
</evidence>
<dbReference type="Gene3D" id="2.10.70.40">
    <property type="entry name" value="peptidoglycan hydrolase"/>
    <property type="match status" value="1"/>
</dbReference>
<dbReference type="NCBIfam" id="TIGR02541">
    <property type="entry name" value="flagell_FlgJ"/>
    <property type="match status" value="1"/>
</dbReference>
<evidence type="ECO:0000256" key="12">
    <source>
        <dbReference type="SAM" id="MobiDB-lite"/>
    </source>
</evidence>
<organism evidence="14 15">
    <name type="scientific">Marinobacter mobilis</name>
    <dbReference type="NCBI Taxonomy" id="488533"/>
    <lineage>
        <taxon>Bacteria</taxon>
        <taxon>Pseudomonadati</taxon>
        <taxon>Pseudomonadota</taxon>
        <taxon>Gammaproteobacteria</taxon>
        <taxon>Pseudomonadales</taxon>
        <taxon>Marinobacteraceae</taxon>
        <taxon>Marinobacter</taxon>
    </lineage>
</organism>
<sequence length="336" mass="36918">MQDFRLQQAQVYTEFSGLNAIKTQARSDKQAALEQVAKQFEGIFISEMLKSMRQANDVFAEGNYLNTSQSKLYRDMFDSQLSLTMSGNEGMGLAQALVRQLGRQIPGVSGSAGENGGNLRSITDYDRSLPPLSRDLPERLAEVEQVASELPVHPASSLTEGQDALPTTFESPEQFVGHLLPLAERAASGTGIDPRLMVAQAALETGWGRHMIEASDGAPSFNLFGIKADQRWAGDSVDITTSEYRDGVRMSEQAAFRRYTDFEASFRDYVQFLGDNPRYRDVLEVAENPELFAQRLQQAGYATDPNYANKILRIMAGDQLSNDPGAAPLVSQGTEG</sequence>
<feature type="region of interest" description="Disordered" evidence="12">
    <location>
        <begin position="108"/>
        <end position="133"/>
    </location>
</feature>
<keyword evidence="7" id="KW-1005">Bacterial flagellum biogenesis</keyword>
<dbReference type="GO" id="GO:0071973">
    <property type="term" value="P:bacterial-type flagellum-dependent cell motility"/>
    <property type="evidence" value="ECO:0007669"/>
    <property type="project" value="TreeGrafter"/>
</dbReference>
<feature type="domain" description="Mannosyl-glycoprotein endo-beta-N-acetylglucosamidase-like" evidence="13">
    <location>
        <begin position="157"/>
        <end position="323"/>
    </location>
</feature>
<keyword evidence="6" id="KW-0574">Periplasm</keyword>
<name>A0A1H3BU15_9GAMM</name>
<keyword evidence="14" id="KW-0282">Flagellum</keyword>
<dbReference type="Gene3D" id="1.10.530.10">
    <property type="match status" value="1"/>
</dbReference>
<evidence type="ECO:0000256" key="8">
    <source>
        <dbReference type="ARBA" id="ARBA00022801"/>
    </source>
</evidence>
<evidence type="ECO:0000259" key="13">
    <source>
        <dbReference type="SMART" id="SM00047"/>
    </source>
</evidence>
<dbReference type="Pfam" id="PF10135">
    <property type="entry name" value="Rod-binding"/>
    <property type="match status" value="1"/>
</dbReference>
<dbReference type="PRINTS" id="PR01002">
    <property type="entry name" value="FLGFLGJ"/>
</dbReference>
<dbReference type="GO" id="GO:0071555">
    <property type="term" value="P:cell wall organization"/>
    <property type="evidence" value="ECO:0007669"/>
    <property type="project" value="UniProtKB-KW"/>
</dbReference>